<proteinExistence type="predicted"/>
<dbReference type="InterPro" id="IPR011067">
    <property type="entry name" value="Plasmid_toxin/cell-grow_inhib"/>
</dbReference>
<sequence>MTIILITSLKKGRKVYPNEFLLKYELEHPSILLCQQIRTISNKRLVKKLTSLDNLYTRNEIKEILCRRFEEME</sequence>
<dbReference type="AlphaFoldDB" id="A0A6S6TUG7"/>
<gene>
    <name evidence="1" type="ORF">HELGO_WM48386</name>
</gene>
<name>A0A6S6TUG7_9BACT</name>
<dbReference type="GO" id="GO:0003677">
    <property type="term" value="F:DNA binding"/>
    <property type="evidence" value="ECO:0007669"/>
    <property type="project" value="InterPro"/>
</dbReference>
<organism evidence="1">
    <name type="scientific">uncultured Sulfurovum sp</name>
    <dbReference type="NCBI Taxonomy" id="269237"/>
    <lineage>
        <taxon>Bacteria</taxon>
        <taxon>Pseudomonadati</taxon>
        <taxon>Campylobacterota</taxon>
        <taxon>Epsilonproteobacteria</taxon>
        <taxon>Campylobacterales</taxon>
        <taxon>Sulfurovaceae</taxon>
        <taxon>Sulfurovum</taxon>
        <taxon>environmental samples</taxon>
    </lineage>
</organism>
<reference evidence="1" key="1">
    <citation type="submission" date="2020-01" db="EMBL/GenBank/DDBJ databases">
        <authorList>
            <person name="Meier V. D."/>
            <person name="Meier V D."/>
        </authorList>
    </citation>
    <scope>NUCLEOTIDE SEQUENCE</scope>
    <source>
        <strain evidence="1">HLG_WM_MAG_05</strain>
    </source>
</reference>
<accession>A0A6S6TUG7</accession>
<protein>
    <submittedName>
        <fullName evidence="1">Programmed cell death toxin YdcE</fullName>
    </submittedName>
</protein>
<dbReference type="EMBL" id="CACVAU010000067">
    <property type="protein sequence ID" value="CAA6823034.1"/>
    <property type="molecule type" value="Genomic_DNA"/>
</dbReference>
<dbReference type="SUPFAM" id="SSF50118">
    <property type="entry name" value="Cell growth inhibitor/plasmid maintenance toxic component"/>
    <property type="match status" value="1"/>
</dbReference>
<evidence type="ECO:0000313" key="1">
    <source>
        <dbReference type="EMBL" id="CAA6823034.1"/>
    </source>
</evidence>
<dbReference type="InterPro" id="IPR003477">
    <property type="entry name" value="PemK-like"/>
</dbReference>
<dbReference type="Pfam" id="PF02452">
    <property type="entry name" value="PemK_toxin"/>
    <property type="match status" value="1"/>
</dbReference>
<dbReference type="Gene3D" id="2.30.30.110">
    <property type="match status" value="1"/>
</dbReference>